<dbReference type="PANTHER" id="PTHR46580:SF4">
    <property type="entry name" value="ATP_GTP-BINDING PROTEIN"/>
    <property type="match status" value="1"/>
</dbReference>
<evidence type="ECO:0000256" key="1">
    <source>
        <dbReference type="ARBA" id="ARBA00022729"/>
    </source>
</evidence>
<name>A0A246FMR6_9BACT</name>
<dbReference type="AlphaFoldDB" id="A0A246FMR6"/>
<dbReference type="Proteomes" id="UP000197277">
    <property type="component" value="Unassembled WGS sequence"/>
</dbReference>
<comment type="caution">
    <text evidence="3">The sequence shown here is derived from an EMBL/GenBank/DDBJ whole genome shotgun (WGS) entry which is preliminary data.</text>
</comment>
<dbReference type="Gene3D" id="2.130.10.130">
    <property type="entry name" value="Integrin alpha, N-terminal"/>
    <property type="match status" value="1"/>
</dbReference>
<proteinExistence type="predicted"/>
<dbReference type="Pfam" id="PF01839">
    <property type="entry name" value="FG-GAP"/>
    <property type="match status" value="1"/>
</dbReference>
<keyword evidence="1" id="KW-0732">Signal</keyword>
<dbReference type="Pfam" id="PF13517">
    <property type="entry name" value="FG-GAP_3"/>
    <property type="match status" value="1"/>
</dbReference>
<dbReference type="InterPro" id="IPR028994">
    <property type="entry name" value="Integrin_alpha_N"/>
</dbReference>
<accession>A0A246FMR6</accession>
<protein>
    <recommendedName>
        <fullName evidence="2">Secretion system C-terminal sorting domain-containing protein</fullName>
    </recommendedName>
</protein>
<dbReference type="InterPro" id="IPR026444">
    <property type="entry name" value="Secre_tail"/>
</dbReference>
<keyword evidence="4" id="KW-1185">Reference proteome</keyword>
<dbReference type="EMBL" id="NIRR01000006">
    <property type="protein sequence ID" value="OWP63969.1"/>
    <property type="molecule type" value="Genomic_DNA"/>
</dbReference>
<organism evidence="3 4">
    <name type="scientific">Hymenobacter amundsenii</name>
    <dbReference type="NCBI Taxonomy" id="2006685"/>
    <lineage>
        <taxon>Bacteria</taxon>
        <taxon>Pseudomonadati</taxon>
        <taxon>Bacteroidota</taxon>
        <taxon>Cytophagia</taxon>
        <taxon>Cytophagales</taxon>
        <taxon>Hymenobacteraceae</taxon>
        <taxon>Hymenobacter</taxon>
    </lineage>
</organism>
<dbReference type="OrthoDB" id="877328at2"/>
<evidence type="ECO:0000313" key="4">
    <source>
        <dbReference type="Proteomes" id="UP000197277"/>
    </source>
</evidence>
<evidence type="ECO:0000313" key="3">
    <source>
        <dbReference type="EMBL" id="OWP63969.1"/>
    </source>
</evidence>
<sequence>MIECINHSLLLFIRISQIFDYSSRFDRKLVQPPNSLYIFIPQNHINNIFMPKLLPLIGLMATTATAFAQPTPHVRLAASTVITLPAGAAPSALAIADYNQDRRPDVAVCQRGLNSIGVYLQGSNGTFPSQPAGTYDAGQAPSGLVAVPLGNASQRAYIDLVAISGPSNLYTLLTNKNDGSGQFTPIPPGNGPVDNNYFGQVEGLVNPQLQARDLNSDGWIDFIYSIDPTGYTINAGIYRQRLLPEIRIQPGYEFSRFRTPAYRPSNFALADFNRDGVEDLVVTNPDNNQFTVVIASSRADRYPEWANNQRADVLPSLGSRPVQVAAADVSGDFLPDIALAHEGSNEITLFLNSRTGEFGTTVSYPLSAAPRQVMLQDLNDDRRPEMLVLTADGQLHVFEHTSEPGITRYRTPVSYAVGRNPVTMQFADVNGDFKLDVVIGCEGDNTVHVLLNQTGTVLSTATARLAGVDIYPNPARDVVTVRQSNASSQTLNATLLDALGRVVRRAELAAPAATLSVADLPRGVYVLRLSSTDGILTRRLVVE</sequence>
<dbReference type="Pfam" id="PF18962">
    <property type="entry name" value="Por_Secre_tail"/>
    <property type="match status" value="1"/>
</dbReference>
<reference evidence="3 4" key="1">
    <citation type="submission" date="2017-06" db="EMBL/GenBank/DDBJ databases">
        <title>Hymenobacter amundsenii sp. nov. isolated from regoliths in Antarctica.</title>
        <authorList>
            <person name="Sedlacek I."/>
            <person name="Kralova S."/>
            <person name="Pantucek R."/>
            <person name="Svec P."/>
            <person name="Holochova P."/>
            <person name="Stankova E."/>
            <person name="Vrbovska V."/>
            <person name="Busse H.-J."/>
        </authorList>
    </citation>
    <scope>NUCLEOTIDE SEQUENCE [LARGE SCALE GENOMIC DNA]</scope>
    <source>
        <strain evidence="3 4">CCM 8682</strain>
    </source>
</reference>
<dbReference type="NCBIfam" id="TIGR04183">
    <property type="entry name" value="Por_Secre_tail"/>
    <property type="match status" value="1"/>
</dbReference>
<dbReference type="PANTHER" id="PTHR46580">
    <property type="entry name" value="SENSOR KINASE-RELATED"/>
    <property type="match status" value="1"/>
</dbReference>
<feature type="domain" description="Secretion system C-terminal sorting" evidence="2">
    <location>
        <begin position="470"/>
        <end position="542"/>
    </location>
</feature>
<evidence type="ECO:0000259" key="2">
    <source>
        <dbReference type="Pfam" id="PF18962"/>
    </source>
</evidence>
<dbReference type="InterPro" id="IPR013517">
    <property type="entry name" value="FG-GAP"/>
</dbReference>
<gene>
    <name evidence="3" type="ORF">CDA63_05745</name>
</gene>
<dbReference type="SUPFAM" id="SSF69318">
    <property type="entry name" value="Integrin alpha N-terminal domain"/>
    <property type="match status" value="1"/>
</dbReference>